<reference evidence="1 2" key="1">
    <citation type="submission" date="2018-11" db="EMBL/GenBank/DDBJ databases">
        <authorList>
            <consortium name="Pathogen Informatics"/>
        </authorList>
    </citation>
    <scope>NUCLEOTIDE SEQUENCE [LARGE SCALE GENOMIC DNA]</scope>
    <source>
        <strain>Denwood</strain>
        <strain evidence="2">Zambia</strain>
    </source>
</reference>
<keyword evidence="2" id="KW-1185">Reference proteome</keyword>
<sequence>MEYKSEIIHSPNFNCQQSLHYDCVSLIPLNKYNSRNYNLERANYQFNDNKYCDNSMNQFHMNVPIQSNSQIKSYNHINTERNTLNLPLYLTHSHSTQFINNLQTLKEFNHQITDNLYNL</sequence>
<accession>A0A183Q4U4</accession>
<protein>
    <submittedName>
        <fullName evidence="1">Uncharacterized protein</fullName>
    </submittedName>
</protein>
<feature type="non-terminal residue" evidence="1">
    <location>
        <position position="119"/>
    </location>
</feature>
<name>A0A183Q4U4_9TREM</name>
<dbReference type="AlphaFoldDB" id="A0A183Q4U4"/>
<dbReference type="Proteomes" id="UP000269396">
    <property type="component" value="Unassembled WGS sequence"/>
</dbReference>
<proteinExistence type="predicted"/>
<evidence type="ECO:0000313" key="1">
    <source>
        <dbReference type="EMBL" id="VDP85314.1"/>
    </source>
</evidence>
<gene>
    <name evidence="1" type="ORF">SMTD_LOCUS21630</name>
</gene>
<dbReference type="STRING" id="31246.A0A183Q4U4"/>
<organism evidence="1 2">
    <name type="scientific">Schistosoma mattheei</name>
    <dbReference type="NCBI Taxonomy" id="31246"/>
    <lineage>
        <taxon>Eukaryota</taxon>
        <taxon>Metazoa</taxon>
        <taxon>Spiralia</taxon>
        <taxon>Lophotrochozoa</taxon>
        <taxon>Platyhelminthes</taxon>
        <taxon>Trematoda</taxon>
        <taxon>Digenea</taxon>
        <taxon>Strigeidida</taxon>
        <taxon>Schistosomatoidea</taxon>
        <taxon>Schistosomatidae</taxon>
        <taxon>Schistosoma</taxon>
    </lineage>
</organism>
<evidence type="ECO:0000313" key="2">
    <source>
        <dbReference type="Proteomes" id="UP000269396"/>
    </source>
</evidence>
<dbReference type="EMBL" id="UZAL01047930">
    <property type="protein sequence ID" value="VDP85314.1"/>
    <property type="molecule type" value="Genomic_DNA"/>
</dbReference>